<organism evidence="2 3">
    <name type="scientific">Lagenidium giganteum</name>
    <dbReference type="NCBI Taxonomy" id="4803"/>
    <lineage>
        <taxon>Eukaryota</taxon>
        <taxon>Sar</taxon>
        <taxon>Stramenopiles</taxon>
        <taxon>Oomycota</taxon>
        <taxon>Peronosporomycetes</taxon>
        <taxon>Pythiales</taxon>
        <taxon>Pythiaceae</taxon>
    </lineage>
</organism>
<evidence type="ECO:0000259" key="1">
    <source>
        <dbReference type="PROSITE" id="PS50013"/>
    </source>
</evidence>
<comment type="caution">
    <text evidence="2">The sequence shown here is derived from an EMBL/GenBank/DDBJ whole genome shotgun (WGS) entry which is preliminary data.</text>
</comment>
<dbReference type="Pfam" id="PF00385">
    <property type="entry name" value="Chromo"/>
    <property type="match status" value="1"/>
</dbReference>
<dbReference type="AlphaFoldDB" id="A0AAV2Z787"/>
<reference evidence="2" key="2">
    <citation type="journal article" date="2023" name="Microbiol Resour">
        <title>Decontamination and Annotation of the Draft Genome Sequence of the Oomycete Lagenidium giganteum ARSEF 373.</title>
        <authorList>
            <person name="Morgan W.R."/>
            <person name="Tartar A."/>
        </authorList>
    </citation>
    <scope>NUCLEOTIDE SEQUENCE</scope>
    <source>
        <strain evidence="2">ARSEF 373</strain>
    </source>
</reference>
<keyword evidence="3" id="KW-1185">Reference proteome</keyword>
<dbReference type="Gene3D" id="2.40.50.40">
    <property type="match status" value="1"/>
</dbReference>
<dbReference type="Proteomes" id="UP001146120">
    <property type="component" value="Unassembled WGS sequence"/>
</dbReference>
<dbReference type="InterPro" id="IPR016197">
    <property type="entry name" value="Chromo-like_dom_sf"/>
</dbReference>
<accession>A0AAV2Z787</accession>
<dbReference type="SMART" id="SM00298">
    <property type="entry name" value="CHROMO"/>
    <property type="match status" value="1"/>
</dbReference>
<name>A0AAV2Z787_9STRA</name>
<proteinExistence type="predicted"/>
<dbReference type="CDD" id="cd00024">
    <property type="entry name" value="CD_CSD"/>
    <property type="match status" value="1"/>
</dbReference>
<evidence type="ECO:0000313" key="3">
    <source>
        <dbReference type="Proteomes" id="UP001146120"/>
    </source>
</evidence>
<evidence type="ECO:0000313" key="2">
    <source>
        <dbReference type="EMBL" id="DBA03268.1"/>
    </source>
</evidence>
<dbReference type="EMBL" id="DAKRPA010000021">
    <property type="protein sequence ID" value="DBA03268.1"/>
    <property type="molecule type" value="Genomic_DNA"/>
</dbReference>
<dbReference type="InterPro" id="IPR056924">
    <property type="entry name" value="SH3_Tf2-1"/>
</dbReference>
<sequence>MLSTENLSTQHLGALWTGPFEVVKRISHDYYQLNIPERVHIHPVFHTSMLKPDIPADSKRGGQRSLRFQLPDGTEGELVERIVGGRRYKGKLQYRVKWVGQAKTTWEPLANLAAVQGLIDRYKQGGRGVA</sequence>
<gene>
    <name evidence="2" type="ORF">N0F65_011627</name>
</gene>
<feature type="domain" description="Chromo" evidence="1">
    <location>
        <begin position="77"/>
        <end position="130"/>
    </location>
</feature>
<dbReference type="PROSITE" id="PS50013">
    <property type="entry name" value="CHROMO_2"/>
    <property type="match status" value="1"/>
</dbReference>
<dbReference type="InterPro" id="IPR000953">
    <property type="entry name" value="Chromo/chromo_shadow_dom"/>
</dbReference>
<dbReference type="InterPro" id="IPR023780">
    <property type="entry name" value="Chromo_domain"/>
</dbReference>
<protein>
    <recommendedName>
        <fullName evidence="1">Chromo domain-containing protein</fullName>
    </recommendedName>
</protein>
<dbReference type="SUPFAM" id="SSF54160">
    <property type="entry name" value="Chromo domain-like"/>
    <property type="match status" value="1"/>
</dbReference>
<reference evidence="2" key="1">
    <citation type="submission" date="2022-11" db="EMBL/GenBank/DDBJ databases">
        <authorList>
            <person name="Morgan W.R."/>
            <person name="Tartar A."/>
        </authorList>
    </citation>
    <scope>NUCLEOTIDE SEQUENCE</scope>
    <source>
        <strain evidence="2">ARSEF 373</strain>
    </source>
</reference>
<dbReference type="Pfam" id="PF24626">
    <property type="entry name" value="SH3_Tf2-1"/>
    <property type="match status" value="1"/>
</dbReference>